<keyword evidence="5" id="KW-1185">Reference proteome</keyword>
<dbReference type="Proteomes" id="UP000293142">
    <property type="component" value="Unassembled WGS sequence"/>
</dbReference>
<reference evidence="4 5" key="1">
    <citation type="submission" date="2019-02" db="EMBL/GenBank/DDBJ databases">
        <title>Paenibacillus sp. nov., isolated from surface-sterilized tissue of Thalictrum simplex L.</title>
        <authorList>
            <person name="Tuo L."/>
        </authorList>
    </citation>
    <scope>NUCLEOTIDE SEQUENCE [LARGE SCALE GENOMIC DNA]</scope>
    <source>
        <strain evidence="4 5">N2SHLJ1</strain>
    </source>
</reference>
<dbReference type="RefSeq" id="WP_131017514.1">
    <property type="nucleotide sequence ID" value="NZ_SIRE01000028.1"/>
</dbReference>
<accession>A0A4Q9DK63</accession>
<evidence type="ECO:0000313" key="4">
    <source>
        <dbReference type="EMBL" id="TBL71099.1"/>
    </source>
</evidence>
<dbReference type="EMBL" id="SIRE01000028">
    <property type="protein sequence ID" value="TBL71099.1"/>
    <property type="molecule type" value="Genomic_DNA"/>
</dbReference>
<dbReference type="GO" id="GO:0008484">
    <property type="term" value="F:sulfuric ester hydrolase activity"/>
    <property type="evidence" value="ECO:0007669"/>
    <property type="project" value="TreeGrafter"/>
</dbReference>
<sequence>MKPNRKPNILFIMADQFRWDGIGSVGQWTRTPNLDRLAAEGITFTGCISNSPLCLPARTSLATGLYPHQTGIWHNIRGYDMPQDTATWMQAIRTAGYRTSLFGKSHHHRYQGDLRDREYLMHAYGYEDVHEIAGPRACVAVKSYMTDEWERRGVWQDYINDYEQRYAGKPYTATPSVLPLELYADVYVAQSAKEYLAAYSDSRPWFCMLSFGGPHEPWDAPEPYASMYDPDGMPQAIARPYQSDQRPRGYLDELMGKPEYSPALSKREIGELRANYAGNISLIDDQIGEVLQVLSERGELEHTVIVFTSDHGEMNGDYGLIYKSNFLKSSVQVPLIVRTPDTLKSGDAGSIYNGMVELMDVGPTLAGFAGCDELPHKQNALSLLPVIKDPDALHRPDALSEINGEVMLQTSEWKIALNREGEAYLLFDVRRDPNELNNLAVQPTAEAASTIEALKMRIAERMAACAG</sequence>
<evidence type="ECO:0000259" key="3">
    <source>
        <dbReference type="Pfam" id="PF00884"/>
    </source>
</evidence>
<dbReference type="Gene3D" id="3.40.720.10">
    <property type="entry name" value="Alkaline Phosphatase, subunit A"/>
    <property type="match status" value="1"/>
</dbReference>
<dbReference type="PANTHER" id="PTHR45953">
    <property type="entry name" value="IDURONATE 2-SULFATASE"/>
    <property type="match status" value="1"/>
</dbReference>
<dbReference type="AlphaFoldDB" id="A0A4Q9DK63"/>
<protein>
    <recommendedName>
        <fullName evidence="3">Sulfatase N-terminal domain-containing protein</fullName>
    </recommendedName>
</protein>
<dbReference type="InterPro" id="IPR017850">
    <property type="entry name" value="Alkaline_phosphatase_core_sf"/>
</dbReference>
<dbReference type="PANTHER" id="PTHR45953:SF1">
    <property type="entry name" value="IDURONATE 2-SULFATASE"/>
    <property type="match status" value="1"/>
</dbReference>
<comment type="caution">
    <text evidence="4">The sequence shown here is derived from an EMBL/GenBank/DDBJ whole genome shotgun (WGS) entry which is preliminary data.</text>
</comment>
<dbReference type="GO" id="GO:0005737">
    <property type="term" value="C:cytoplasm"/>
    <property type="evidence" value="ECO:0007669"/>
    <property type="project" value="TreeGrafter"/>
</dbReference>
<gene>
    <name evidence="4" type="ORF">EYB31_31655</name>
</gene>
<dbReference type="Pfam" id="PF00884">
    <property type="entry name" value="Sulfatase"/>
    <property type="match status" value="1"/>
</dbReference>
<dbReference type="GO" id="GO:0046872">
    <property type="term" value="F:metal ion binding"/>
    <property type="evidence" value="ECO:0007669"/>
    <property type="project" value="UniProtKB-KW"/>
</dbReference>
<evidence type="ECO:0000256" key="1">
    <source>
        <dbReference type="ARBA" id="ARBA00022723"/>
    </source>
</evidence>
<dbReference type="SUPFAM" id="SSF53649">
    <property type="entry name" value="Alkaline phosphatase-like"/>
    <property type="match status" value="1"/>
</dbReference>
<dbReference type="OrthoDB" id="9762324at2"/>
<feature type="domain" description="Sulfatase N-terminal" evidence="3">
    <location>
        <begin position="7"/>
        <end position="370"/>
    </location>
</feature>
<dbReference type="InterPro" id="IPR000917">
    <property type="entry name" value="Sulfatase_N"/>
</dbReference>
<evidence type="ECO:0000256" key="2">
    <source>
        <dbReference type="ARBA" id="ARBA00022801"/>
    </source>
</evidence>
<proteinExistence type="predicted"/>
<name>A0A4Q9DK63_9BACL</name>
<organism evidence="4 5">
    <name type="scientific">Paenibacillus thalictri</name>
    <dbReference type="NCBI Taxonomy" id="2527873"/>
    <lineage>
        <taxon>Bacteria</taxon>
        <taxon>Bacillati</taxon>
        <taxon>Bacillota</taxon>
        <taxon>Bacilli</taxon>
        <taxon>Bacillales</taxon>
        <taxon>Paenibacillaceae</taxon>
        <taxon>Paenibacillus</taxon>
    </lineage>
</organism>
<evidence type="ECO:0000313" key="5">
    <source>
        <dbReference type="Proteomes" id="UP000293142"/>
    </source>
</evidence>
<keyword evidence="1" id="KW-0479">Metal-binding</keyword>
<keyword evidence="2" id="KW-0378">Hydrolase</keyword>